<dbReference type="GeneID" id="9942164"/>
<dbReference type="OMA" id="HHRSWIC"/>
<dbReference type="EMBL" id="JH712507">
    <property type="protein sequence ID" value="EFO23726.1"/>
    <property type="molecule type" value="Genomic_DNA"/>
</dbReference>
<name>A0A1I7VCW6_LOALO</name>
<reference evidence="3" key="2">
    <citation type="submission" date="2016-11" db="UniProtKB">
        <authorList>
            <consortium name="WormBaseParasite"/>
        </authorList>
    </citation>
    <scope>IDENTIFICATION</scope>
</reference>
<dbReference type="OrthoDB" id="5798369at2759"/>
<protein>
    <submittedName>
        <fullName evidence="3">PB1 domain-containing protein</fullName>
    </submittedName>
</protein>
<proteinExistence type="predicted"/>
<evidence type="ECO:0000313" key="1">
    <source>
        <dbReference type="EMBL" id="EFO23726.1"/>
    </source>
</evidence>
<dbReference type="eggNOG" id="ENOG502SGUV">
    <property type="taxonomic scope" value="Eukaryota"/>
</dbReference>
<accession>A0A1S0U1G0</accession>
<accession>A0A1I7VCW6</accession>
<sequence length="239" mass="27506">MKLNGGDLKVKWNHHGHKYKFILTQQELAQDDAFEILLRKICRKLPDFNDVLASYDKNGSENIVATDNEFRQLILLSKGHLKMYTIRRCLYPHPFQSHSIPLDIARLKRLPSRSNSCLQGPPPSYRESQKDAMLQIHNPYHTLPYWGFTPFSHVPSSSVGYACTHYDTVISSGAGNGRYGQSLIYGYPPHSSMMQTFLCSSFPFSEHHRSWICGPKCLTLSLGGKNYRQKYTSWWNTIF</sequence>
<dbReference type="KEGG" id="loa:LOAG_04761"/>
<gene>
    <name evidence="1 3" type="ORF">LOAG_04761</name>
</gene>
<reference evidence="1 2" key="1">
    <citation type="submission" date="2012-04" db="EMBL/GenBank/DDBJ databases">
        <title>The Genome Sequence of Loa loa.</title>
        <authorList>
            <consortium name="The Broad Institute Genome Sequencing Platform"/>
            <consortium name="Broad Institute Genome Sequencing Center for Infectious Disease"/>
            <person name="Nutman T.B."/>
            <person name="Fink D.L."/>
            <person name="Russ C."/>
            <person name="Young S."/>
            <person name="Zeng Q."/>
            <person name="Gargeya S."/>
            <person name="Alvarado L."/>
            <person name="Berlin A."/>
            <person name="Chapman S.B."/>
            <person name="Chen Z."/>
            <person name="Freedman E."/>
            <person name="Gellesch M."/>
            <person name="Goldberg J."/>
            <person name="Griggs A."/>
            <person name="Gujja S."/>
            <person name="Heilman E.R."/>
            <person name="Heiman D."/>
            <person name="Howarth C."/>
            <person name="Mehta T."/>
            <person name="Neiman D."/>
            <person name="Pearson M."/>
            <person name="Roberts A."/>
            <person name="Saif S."/>
            <person name="Shea T."/>
            <person name="Shenoy N."/>
            <person name="Sisk P."/>
            <person name="Stolte C."/>
            <person name="Sykes S."/>
            <person name="White J."/>
            <person name="Yandava C."/>
            <person name="Haas B."/>
            <person name="Henn M.R."/>
            <person name="Nusbaum C."/>
            <person name="Birren B."/>
        </authorList>
    </citation>
    <scope>NUCLEOTIDE SEQUENCE [LARGE SCALE GENOMIC DNA]</scope>
</reference>
<evidence type="ECO:0000313" key="2">
    <source>
        <dbReference type="Proteomes" id="UP000095285"/>
    </source>
</evidence>
<dbReference type="RefSeq" id="XP_003140346.1">
    <property type="nucleotide sequence ID" value="XM_003140298.1"/>
</dbReference>
<dbReference type="CTD" id="9942164"/>
<dbReference type="Proteomes" id="UP000095285">
    <property type="component" value="Unassembled WGS sequence"/>
</dbReference>
<keyword evidence="2" id="KW-1185">Reference proteome</keyword>
<dbReference type="AlphaFoldDB" id="A0A1I7VCW6"/>
<dbReference type="WBParaSite" id="EN70_12413">
    <property type="protein sequence ID" value="EN70_12413"/>
    <property type="gene ID" value="EN70_12413"/>
</dbReference>
<organism evidence="2 3">
    <name type="scientific">Loa loa</name>
    <name type="common">Eye worm</name>
    <name type="synonym">Filaria loa</name>
    <dbReference type="NCBI Taxonomy" id="7209"/>
    <lineage>
        <taxon>Eukaryota</taxon>
        <taxon>Metazoa</taxon>
        <taxon>Ecdysozoa</taxon>
        <taxon>Nematoda</taxon>
        <taxon>Chromadorea</taxon>
        <taxon>Rhabditida</taxon>
        <taxon>Spirurina</taxon>
        <taxon>Spiruromorpha</taxon>
        <taxon>Filarioidea</taxon>
        <taxon>Onchocercidae</taxon>
        <taxon>Loa</taxon>
    </lineage>
</organism>
<evidence type="ECO:0000313" key="3">
    <source>
        <dbReference type="WBParaSite" id="EN70_12413"/>
    </source>
</evidence>
<dbReference type="FunCoup" id="A0A1I7VCW6">
    <property type="interactions" value="205"/>
</dbReference>